<dbReference type="PANTHER" id="PTHR31676">
    <property type="entry name" value="T31J12.3 PROTEIN-RELATED"/>
    <property type="match status" value="1"/>
</dbReference>
<feature type="signal peptide" evidence="1">
    <location>
        <begin position="1"/>
        <end position="28"/>
    </location>
</feature>
<dbReference type="SUPFAM" id="SSF141562">
    <property type="entry name" value="At5g01610-like"/>
    <property type="match status" value="1"/>
</dbReference>
<dbReference type="EMBL" id="JAUUTY010000005">
    <property type="protein sequence ID" value="KAK1628353.1"/>
    <property type="molecule type" value="Genomic_DNA"/>
</dbReference>
<dbReference type="PANTHER" id="PTHR31676:SF27">
    <property type="entry name" value="EXPRESSED PROTEIN"/>
    <property type="match status" value="1"/>
</dbReference>
<name>A0AAD8W0I7_LOLMU</name>
<proteinExistence type="predicted"/>
<organism evidence="2 3">
    <name type="scientific">Lolium multiflorum</name>
    <name type="common">Italian ryegrass</name>
    <name type="synonym">Lolium perenne subsp. multiflorum</name>
    <dbReference type="NCBI Taxonomy" id="4521"/>
    <lineage>
        <taxon>Eukaryota</taxon>
        <taxon>Viridiplantae</taxon>
        <taxon>Streptophyta</taxon>
        <taxon>Embryophyta</taxon>
        <taxon>Tracheophyta</taxon>
        <taxon>Spermatophyta</taxon>
        <taxon>Magnoliopsida</taxon>
        <taxon>Liliopsida</taxon>
        <taxon>Poales</taxon>
        <taxon>Poaceae</taxon>
        <taxon>BOP clade</taxon>
        <taxon>Pooideae</taxon>
        <taxon>Poodae</taxon>
        <taxon>Poeae</taxon>
        <taxon>Poeae Chloroplast Group 2 (Poeae type)</taxon>
        <taxon>Loliodinae</taxon>
        <taxon>Loliinae</taxon>
        <taxon>Lolium</taxon>
    </lineage>
</organism>
<gene>
    <name evidence="2" type="ORF">QYE76_002668</name>
</gene>
<feature type="chain" id="PRO_5041988494" evidence="1">
    <location>
        <begin position="29"/>
        <end position="156"/>
    </location>
</feature>
<accession>A0AAD8W0I7</accession>
<dbReference type="Pfam" id="PF04398">
    <property type="entry name" value="DUF538"/>
    <property type="match status" value="1"/>
</dbReference>
<keyword evidence="1" id="KW-0732">Signal</keyword>
<comment type="caution">
    <text evidence="2">The sequence shown here is derived from an EMBL/GenBank/DDBJ whole genome shotgun (WGS) entry which is preliminary data.</text>
</comment>
<evidence type="ECO:0000256" key="1">
    <source>
        <dbReference type="SAM" id="SignalP"/>
    </source>
</evidence>
<evidence type="ECO:0000313" key="3">
    <source>
        <dbReference type="Proteomes" id="UP001231189"/>
    </source>
</evidence>
<dbReference type="Gene3D" id="2.30.240.10">
    <property type="entry name" value="At5g01610-like"/>
    <property type="match status" value="1"/>
</dbReference>
<dbReference type="Proteomes" id="UP001231189">
    <property type="component" value="Unassembled WGS sequence"/>
</dbReference>
<sequence length="156" mass="16992">MAPSNHNATYPFLVLLLLLAAVAVAAEATPTAYDMLERYDFPRGILPEGVQGYDLGPDGGFQVYFPRECQFLLGKQWLVKYNRRIAGTATADKLAALEGIYVKVLFLWIPVAEVDRDGDRLSFYIGPVSTSFPLADFADSPHCRGYDAAAVAAAVS</sequence>
<dbReference type="AlphaFoldDB" id="A0AAD8W0I7"/>
<dbReference type="InterPro" id="IPR036758">
    <property type="entry name" value="At5g01610-like"/>
</dbReference>
<keyword evidence="3" id="KW-1185">Reference proteome</keyword>
<evidence type="ECO:0000313" key="2">
    <source>
        <dbReference type="EMBL" id="KAK1628353.1"/>
    </source>
</evidence>
<protein>
    <submittedName>
        <fullName evidence="2">Uncharacterized protein</fullName>
    </submittedName>
</protein>
<dbReference type="InterPro" id="IPR007493">
    <property type="entry name" value="DUF538"/>
</dbReference>
<reference evidence="2" key="1">
    <citation type="submission" date="2023-07" db="EMBL/GenBank/DDBJ databases">
        <title>A chromosome-level genome assembly of Lolium multiflorum.</title>
        <authorList>
            <person name="Chen Y."/>
            <person name="Copetti D."/>
            <person name="Kolliker R."/>
            <person name="Studer B."/>
        </authorList>
    </citation>
    <scope>NUCLEOTIDE SEQUENCE</scope>
    <source>
        <strain evidence="2">02402/16</strain>
        <tissue evidence="2">Leaf</tissue>
    </source>
</reference>